<dbReference type="InParanoid" id="G2XRN8"/>
<evidence type="ECO:0000256" key="1">
    <source>
        <dbReference type="SAM" id="Phobius"/>
    </source>
</evidence>
<evidence type="ECO:0008006" key="4">
    <source>
        <dbReference type="Google" id="ProtNLM"/>
    </source>
</evidence>
<keyword evidence="1" id="KW-1133">Transmembrane helix</keyword>
<proteinExistence type="predicted"/>
<sequence>MAKPAQHYKVMIAEGGIAGVTLTLIFEKLGISYFLLESRDTLESNRGASICL</sequence>
<keyword evidence="1" id="KW-0812">Transmembrane</keyword>
<reference evidence="3" key="1">
    <citation type="journal article" date="2011" name="PLoS Genet.">
        <title>Genomic analysis of the necrotrophic fungal pathogens Sclerotinia sclerotiorum and Botrytis cinerea.</title>
        <authorList>
            <person name="Amselem J."/>
            <person name="Cuomo C.A."/>
            <person name="van Kan J.A."/>
            <person name="Viaud M."/>
            <person name="Benito E.P."/>
            <person name="Couloux A."/>
            <person name="Coutinho P.M."/>
            <person name="de Vries R.P."/>
            <person name="Dyer P.S."/>
            <person name="Fillinger S."/>
            <person name="Fournier E."/>
            <person name="Gout L."/>
            <person name="Hahn M."/>
            <person name="Kohn L."/>
            <person name="Lapalu N."/>
            <person name="Plummer K.M."/>
            <person name="Pradier J.M."/>
            <person name="Quevillon E."/>
            <person name="Sharon A."/>
            <person name="Simon A."/>
            <person name="ten Have A."/>
            <person name="Tudzynski B."/>
            <person name="Tudzynski P."/>
            <person name="Wincker P."/>
            <person name="Andrew M."/>
            <person name="Anthouard V."/>
            <person name="Beever R.E."/>
            <person name="Beffa R."/>
            <person name="Benoit I."/>
            <person name="Bouzid O."/>
            <person name="Brault B."/>
            <person name="Chen Z."/>
            <person name="Choquer M."/>
            <person name="Collemare J."/>
            <person name="Cotton P."/>
            <person name="Danchin E.G."/>
            <person name="Da Silva C."/>
            <person name="Gautier A."/>
            <person name="Giraud C."/>
            <person name="Giraud T."/>
            <person name="Gonzalez C."/>
            <person name="Grossetete S."/>
            <person name="Guldener U."/>
            <person name="Henrissat B."/>
            <person name="Howlett B.J."/>
            <person name="Kodira C."/>
            <person name="Kretschmer M."/>
            <person name="Lappartient A."/>
            <person name="Leroch M."/>
            <person name="Levis C."/>
            <person name="Mauceli E."/>
            <person name="Neuveglise C."/>
            <person name="Oeser B."/>
            <person name="Pearson M."/>
            <person name="Poulain J."/>
            <person name="Poussereau N."/>
            <person name="Quesneville H."/>
            <person name="Rascle C."/>
            <person name="Schumacher J."/>
            <person name="Segurens B."/>
            <person name="Sexton A."/>
            <person name="Silva E."/>
            <person name="Sirven C."/>
            <person name="Soanes D.M."/>
            <person name="Talbot N.J."/>
            <person name="Templeton M."/>
            <person name="Yandava C."/>
            <person name="Yarden O."/>
            <person name="Zeng Q."/>
            <person name="Rollins J.A."/>
            <person name="Lebrun M.H."/>
            <person name="Dickman M."/>
        </authorList>
    </citation>
    <scope>NUCLEOTIDE SEQUENCE [LARGE SCALE GENOMIC DNA]</scope>
    <source>
        <strain evidence="3">T4</strain>
    </source>
</reference>
<dbReference type="HOGENOM" id="CLU_3086932_0_0_1"/>
<dbReference type="eggNOG" id="KOG2614">
    <property type="taxonomic scope" value="Eukaryota"/>
</dbReference>
<evidence type="ECO:0000313" key="3">
    <source>
        <dbReference type="Proteomes" id="UP000008177"/>
    </source>
</evidence>
<organism evidence="2 3">
    <name type="scientific">Botryotinia fuckeliana (strain T4)</name>
    <name type="common">Noble rot fungus</name>
    <name type="synonym">Botrytis cinerea</name>
    <dbReference type="NCBI Taxonomy" id="999810"/>
    <lineage>
        <taxon>Eukaryota</taxon>
        <taxon>Fungi</taxon>
        <taxon>Dikarya</taxon>
        <taxon>Ascomycota</taxon>
        <taxon>Pezizomycotina</taxon>
        <taxon>Leotiomycetes</taxon>
        <taxon>Helotiales</taxon>
        <taxon>Sclerotiniaceae</taxon>
        <taxon>Botrytis</taxon>
    </lineage>
</organism>
<evidence type="ECO:0000313" key="2">
    <source>
        <dbReference type="EMBL" id="CCD33700.1"/>
    </source>
</evidence>
<dbReference type="AlphaFoldDB" id="G2XRN8"/>
<gene>
    <name evidence="2" type="ORF">BofuT4_uP066590.1</name>
</gene>
<keyword evidence="1" id="KW-0472">Membrane</keyword>
<name>G2XRN8_BOTF4</name>
<dbReference type="EMBL" id="FQ790257">
    <property type="protein sequence ID" value="CCD33700.1"/>
    <property type="molecule type" value="Genomic_DNA"/>
</dbReference>
<protein>
    <recommendedName>
        <fullName evidence="4">FAD-binding domain-containing protein</fullName>
    </recommendedName>
</protein>
<feature type="transmembrane region" description="Helical" evidence="1">
    <location>
        <begin position="12"/>
        <end position="36"/>
    </location>
</feature>
<dbReference type="Proteomes" id="UP000008177">
    <property type="component" value="Unplaced contigs"/>
</dbReference>
<accession>G2XRN8</accession>